<name>A0A0B6Y0Y5_9EUPU</name>
<evidence type="ECO:0000313" key="1">
    <source>
        <dbReference type="EMBL" id="CEK49798.1"/>
    </source>
</evidence>
<gene>
    <name evidence="1" type="primary">ORF8881</name>
</gene>
<reference evidence="1" key="1">
    <citation type="submission" date="2014-12" db="EMBL/GenBank/DDBJ databases">
        <title>Insight into the proteome of Arion vulgaris.</title>
        <authorList>
            <person name="Aradska J."/>
            <person name="Bulat T."/>
            <person name="Smidak R."/>
            <person name="Sarate P."/>
            <person name="Gangsoo J."/>
            <person name="Sialana F."/>
            <person name="Bilban M."/>
            <person name="Lubec G."/>
        </authorList>
    </citation>
    <scope>NUCLEOTIDE SEQUENCE</scope>
    <source>
        <tissue evidence="1">Skin</tissue>
    </source>
</reference>
<dbReference type="EMBL" id="HACG01002933">
    <property type="protein sequence ID" value="CEK49798.1"/>
    <property type="molecule type" value="Transcribed_RNA"/>
</dbReference>
<accession>A0A0B6Y0Y5</accession>
<feature type="non-terminal residue" evidence="1">
    <location>
        <position position="1"/>
    </location>
</feature>
<sequence>HYFCAHYLLLCILTSDDVRYLLHPTHRSILDFNITDTNQEIRQISARHIFF</sequence>
<organism evidence="1">
    <name type="scientific">Arion vulgaris</name>
    <dbReference type="NCBI Taxonomy" id="1028688"/>
    <lineage>
        <taxon>Eukaryota</taxon>
        <taxon>Metazoa</taxon>
        <taxon>Spiralia</taxon>
        <taxon>Lophotrochozoa</taxon>
        <taxon>Mollusca</taxon>
        <taxon>Gastropoda</taxon>
        <taxon>Heterobranchia</taxon>
        <taxon>Euthyneura</taxon>
        <taxon>Panpulmonata</taxon>
        <taxon>Eupulmonata</taxon>
        <taxon>Stylommatophora</taxon>
        <taxon>Helicina</taxon>
        <taxon>Arionoidea</taxon>
        <taxon>Arionidae</taxon>
        <taxon>Arion</taxon>
    </lineage>
</organism>
<dbReference type="AlphaFoldDB" id="A0A0B6Y0Y5"/>
<protein>
    <submittedName>
        <fullName evidence="1">Uncharacterized protein</fullName>
    </submittedName>
</protein>
<proteinExistence type="predicted"/>